<keyword evidence="4" id="KW-1134">Transmembrane beta strand</keyword>
<evidence type="ECO:0000313" key="15">
    <source>
        <dbReference type="Proteomes" id="UP000183529"/>
    </source>
</evidence>
<keyword evidence="5" id="KW-0812">Transmembrane</keyword>
<evidence type="ECO:0000256" key="9">
    <source>
        <dbReference type="ARBA" id="ARBA00023136"/>
    </source>
</evidence>
<name>A0A1A5XCD6_9BURK</name>
<dbReference type="InterPro" id="IPR033900">
    <property type="entry name" value="Gram_neg_porin_domain"/>
</dbReference>
<dbReference type="InterPro" id="IPR001702">
    <property type="entry name" value="Porin_Gram-ve"/>
</dbReference>
<dbReference type="GO" id="GO:0046930">
    <property type="term" value="C:pore complex"/>
    <property type="evidence" value="ECO:0007669"/>
    <property type="project" value="UniProtKB-KW"/>
</dbReference>
<evidence type="ECO:0000313" key="14">
    <source>
        <dbReference type="EMBL" id="SEJ35287.1"/>
    </source>
</evidence>
<organism evidence="14 15">
    <name type="scientific">Paraburkholderia tropica</name>
    <dbReference type="NCBI Taxonomy" id="92647"/>
    <lineage>
        <taxon>Bacteria</taxon>
        <taxon>Pseudomonadati</taxon>
        <taxon>Pseudomonadota</taxon>
        <taxon>Betaproteobacteria</taxon>
        <taxon>Burkholderiales</taxon>
        <taxon>Burkholderiaceae</taxon>
        <taxon>Paraburkholderia</taxon>
    </lineage>
</organism>
<feature type="signal peptide" evidence="11">
    <location>
        <begin position="1"/>
        <end position="24"/>
    </location>
</feature>
<evidence type="ECO:0000256" key="4">
    <source>
        <dbReference type="ARBA" id="ARBA00022452"/>
    </source>
</evidence>
<keyword evidence="10" id="KW-0998">Cell outer membrane</keyword>
<keyword evidence="16" id="KW-1185">Reference proteome</keyword>
<dbReference type="Proteomes" id="UP000247515">
    <property type="component" value="Unassembled WGS sequence"/>
</dbReference>
<dbReference type="RefSeq" id="WP_065060645.1">
    <property type="nucleotide sequence ID" value="NZ_CADFGN010000007.1"/>
</dbReference>
<keyword evidence="6 11" id="KW-0732">Signal</keyword>
<comment type="subunit">
    <text evidence="2">Homotrimer.</text>
</comment>
<keyword evidence="7" id="KW-0406">Ion transport</keyword>
<evidence type="ECO:0000256" key="1">
    <source>
        <dbReference type="ARBA" id="ARBA00004571"/>
    </source>
</evidence>
<dbReference type="PRINTS" id="PR00182">
    <property type="entry name" value="ECOLNEIPORIN"/>
</dbReference>
<protein>
    <submittedName>
        <fullName evidence="13 14">Porin</fullName>
    </submittedName>
</protein>
<reference evidence="13 16" key="2">
    <citation type="submission" date="2018-05" db="EMBL/GenBank/DDBJ databases">
        <title>Genomic Encyclopedia of Type Strains, Phase IV (KMG-V): Genome sequencing to study the core and pangenomes of soil and plant-associated prokaryotes.</title>
        <authorList>
            <person name="Whitman W."/>
        </authorList>
    </citation>
    <scope>NUCLEOTIDE SEQUENCE [LARGE SCALE GENOMIC DNA]</scope>
    <source>
        <strain evidence="13 16">SIr-6563</strain>
    </source>
</reference>
<comment type="subcellular location">
    <subcellularLocation>
        <location evidence="1">Cell outer membrane</location>
        <topology evidence="1">Multi-pass membrane protein</topology>
    </subcellularLocation>
</comment>
<dbReference type="EMBL" id="QJJV01000004">
    <property type="protein sequence ID" value="PXX18799.1"/>
    <property type="molecule type" value="Genomic_DNA"/>
</dbReference>
<feature type="domain" description="Porin" evidence="12">
    <location>
        <begin position="20"/>
        <end position="348"/>
    </location>
</feature>
<dbReference type="PANTHER" id="PTHR34501">
    <property type="entry name" value="PROTEIN YDDL-RELATED"/>
    <property type="match status" value="1"/>
</dbReference>
<evidence type="ECO:0000313" key="13">
    <source>
        <dbReference type="EMBL" id="PXX18799.1"/>
    </source>
</evidence>
<dbReference type="AlphaFoldDB" id="A0A1A5XCD6"/>
<dbReference type="Proteomes" id="UP000183529">
    <property type="component" value="Unassembled WGS sequence"/>
</dbReference>
<keyword evidence="8" id="KW-0626">Porin</keyword>
<evidence type="ECO:0000256" key="7">
    <source>
        <dbReference type="ARBA" id="ARBA00023065"/>
    </source>
</evidence>
<keyword evidence="9" id="KW-0472">Membrane</keyword>
<dbReference type="EMBL" id="FNZM01000004">
    <property type="protein sequence ID" value="SEJ35287.1"/>
    <property type="molecule type" value="Genomic_DNA"/>
</dbReference>
<keyword evidence="3" id="KW-0813">Transport</keyword>
<dbReference type="SUPFAM" id="SSF56935">
    <property type="entry name" value="Porins"/>
    <property type="match status" value="1"/>
</dbReference>
<feature type="chain" id="PRO_5015053602" evidence="11">
    <location>
        <begin position="25"/>
        <end position="387"/>
    </location>
</feature>
<comment type="caution">
    <text evidence="14">The sequence shown here is derived from an EMBL/GenBank/DDBJ whole genome shotgun (WGS) entry which is preliminary data.</text>
</comment>
<evidence type="ECO:0000256" key="3">
    <source>
        <dbReference type="ARBA" id="ARBA00022448"/>
    </source>
</evidence>
<dbReference type="PRINTS" id="PR00184">
    <property type="entry name" value="NEISSPPORIN"/>
</dbReference>
<dbReference type="GO" id="GO:0009279">
    <property type="term" value="C:cell outer membrane"/>
    <property type="evidence" value="ECO:0007669"/>
    <property type="project" value="UniProtKB-SubCell"/>
</dbReference>
<evidence type="ECO:0000256" key="6">
    <source>
        <dbReference type="ARBA" id="ARBA00022729"/>
    </source>
</evidence>
<reference evidence="14 15" key="1">
    <citation type="submission" date="2016-10" db="EMBL/GenBank/DDBJ databases">
        <authorList>
            <person name="Varghese N."/>
            <person name="Submissions S."/>
        </authorList>
    </citation>
    <scope>NUCLEOTIDE SEQUENCE [LARGE SCALE GENOMIC DNA]</scope>
    <source>
        <strain evidence="14 15">LMG 22274</strain>
    </source>
</reference>
<evidence type="ECO:0000259" key="12">
    <source>
        <dbReference type="Pfam" id="PF13609"/>
    </source>
</evidence>
<evidence type="ECO:0000256" key="11">
    <source>
        <dbReference type="SAM" id="SignalP"/>
    </source>
</evidence>
<proteinExistence type="predicted"/>
<accession>A0A1A5XCD6</accession>
<dbReference type="Pfam" id="PF13609">
    <property type="entry name" value="Porin_4"/>
    <property type="match status" value="1"/>
</dbReference>
<evidence type="ECO:0000256" key="10">
    <source>
        <dbReference type="ARBA" id="ARBA00023237"/>
    </source>
</evidence>
<evidence type="ECO:0000256" key="5">
    <source>
        <dbReference type="ARBA" id="ARBA00022692"/>
    </source>
</evidence>
<dbReference type="InterPro" id="IPR002299">
    <property type="entry name" value="Porin_Neis"/>
</dbReference>
<dbReference type="Gene3D" id="2.40.160.10">
    <property type="entry name" value="Porin"/>
    <property type="match status" value="1"/>
</dbReference>
<dbReference type="OrthoDB" id="8982743at2"/>
<dbReference type="CDD" id="cd00342">
    <property type="entry name" value="gram_neg_porins"/>
    <property type="match status" value="1"/>
</dbReference>
<dbReference type="GO" id="GO:0015288">
    <property type="term" value="F:porin activity"/>
    <property type="evidence" value="ECO:0007669"/>
    <property type="project" value="UniProtKB-KW"/>
</dbReference>
<gene>
    <name evidence="13" type="ORF">C7400_104309</name>
    <name evidence="14" type="ORF">SAMN05216550_104120</name>
</gene>
<sequence>MKKTPRLLLASLIFGLIGVGTAHAQSSVTMYGILDAGLSYLKTSDGNRYTLQNGTIYGNRWGLRGSEDLGGGLRAIFQVESGFQIGTGKSSQGSRLFGRQSFVGLSSSRWGTVDAGRMYEPIVDLVHPLTADGSYGSVVFATPGDVDNNDFSSRVSNAIKYVSPIINGLKFEALVAPGGVAGSLGQGYTWSTAAVYSTGPFKIAAGYHDSVNANSTNGGLRTGWTSSTDDGQFEGGSINSAYETAHVLGIGQAAVQYDSGPWQIGVGYSNARYTADGESTFANTETYNTGRAYAFYRITPSATVGMGYIYTSAKGDASAHYNDVSAGAFYSVSKLTELYAVATFQRASGVQRTADGGLQAARADISSYGIDGTGTQTIVVVGMYHSF</sequence>
<evidence type="ECO:0000256" key="2">
    <source>
        <dbReference type="ARBA" id="ARBA00011233"/>
    </source>
</evidence>
<dbReference type="InterPro" id="IPR050298">
    <property type="entry name" value="Gram-neg_bact_OMP"/>
</dbReference>
<dbReference type="PANTHER" id="PTHR34501:SF9">
    <property type="entry name" value="MAJOR OUTER MEMBRANE PROTEIN P.IA"/>
    <property type="match status" value="1"/>
</dbReference>
<dbReference type="InterPro" id="IPR023614">
    <property type="entry name" value="Porin_dom_sf"/>
</dbReference>
<evidence type="ECO:0000313" key="16">
    <source>
        <dbReference type="Proteomes" id="UP000247515"/>
    </source>
</evidence>
<evidence type="ECO:0000256" key="8">
    <source>
        <dbReference type="ARBA" id="ARBA00023114"/>
    </source>
</evidence>
<dbReference type="GO" id="GO:0034220">
    <property type="term" value="P:monoatomic ion transmembrane transport"/>
    <property type="evidence" value="ECO:0007669"/>
    <property type="project" value="InterPro"/>
</dbReference>